<proteinExistence type="predicted"/>
<accession>A0A852X6U8</accession>
<keyword evidence="3" id="KW-1185">Reference proteome</keyword>
<dbReference type="SUPFAM" id="SSF56281">
    <property type="entry name" value="Metallo-hydrolase/oxidoreductase"/>
    <property type="match status" value="1"/>
</dbReference>
<dbReference type="PANTHER" id="PTHR46018">
    <property type="entry name" value="ZINC PHOSPHODIESTERASE ELAC PROTEIN 1"/>
    <property type="match status" value="1"/>
</dbReference>
<dbReference type="PANTHER" id="PTHR46018:SF4">
    <property type="entry name" value="METALLO-HYDROLASE YHFI-RELATED"/>
    <property type="match status" value="1"/>
</dbReference>
<name>A0A852X6U8_9MICO</name>
<protein>
    <submittedName>
        <fullName evidence="2">Ribonuclease BN (tRNA processing enzyme)</fullName>
    </submittedName>
</protein>
<feature type="domain" description="Metallo-beta-lactamase" evidence="1">
    <location>
        <begin position="18"/>
        <end position="203"/>
    </location>
</feature>
<comment type="caution">
    <text evidence="2">The sequence shown here is derived from an EMBL/GenBank/DDBJ whole genome shotgun (WGS) entry which is preliminary data.</text>
</comment>
<dbReference type="InterPro" id="IPR001279">
    <property type="entry name" value="Metallo-B-lactamas"/>
</dbReference>
<dbReference type="SMART" id="SM00849">
    <property type="entry name" value="Lactamase_B"/>
    <property type="match status" value="1"/>
</dbReference>
<dbReference type="Gene3D" id="3.60.15.10">
    <property type="entry name" value="Ribonuclease Z/Hydroxyacylglutathione hydrolase-like"/>
    <property type="match status" value="1"/>
</dbReference>
<sequence>MRLTVVGCSGSFAGPSSPASSYLVTTEHEGRTWRVLLDLGSGALGALQRHIDPVELDAVLLTHLHPDHCIDLLGLYVTRQYRPTGRPRHRLPVHAPAGARQRIDAAYESIEEPGTDAVFDYHEITDREPVRVGPFVITPYLVHHPVEAYGFRVEAQGRVLAYTGDTDSCDALAPLLTGAHLALTDSAFVEGRDTIRGIHLTGRRAAEAAVAAGGVQRLMLTHIPAWNAPGECHAEADQVWPGEVELAQPDAVYEV</sequence>
<dbReference type="Pfam" id="PF12706">
    <property type="entry name" value="Lactamase_B_2"/>
    <property type="match status" value="1"/>
</dbReference>
<evidence type="ECO:0000313" key="2">
    <source>
        <dbReference type="EMBL" id="NYG38639.1"/>
    </source>
</evidence>
<dbReference type="Proteomes" id="UP000592181">
    <property type="component" value="Unassembled WGS sequence"/>
</dbReference>
<dbReference type="GO" id="GO:0042781">
    <property type="term" value="F:3'-tRNA processing endoribonuclease activity"/>
    <property type="evidence" value="ECO:0007669"/>
    <property type="project" value="TreeGrafter"/>
</dbReference>
<dbReference type="EMBL" id="JACBZX010000001">
    <property type="protein sequence ID" value="NYG38639.1"/>
    <property type="molecule type" value="Genomic_DNA"/>
</dbReference>
<gene>
    <name evidence="2" type="ORF">BJY28_003108</name>
</gene>
<dbReference type="AlphaFoldDB" id="A0A852X6U8"/>
<dbReference type="InterPro" id="IPR036866">
    <property type="entry name" value="RibonucZ/Hydroxyglut_hydro"/>
</dbReference>
<dbReference type="RefSeq" id="WP_179463802.1">
    <property type="nucleotide sequence ID" value="NZ_JACBZX010000001.1"/>
</dbReference>
<dbReference type="CDD" id="cd07716">
    <property type="entry name" value="RNaseZ_short-form-like_MBL-fold"/>
    <property type="match status" value="1"/>
</dbReference>
<evidence type="ECO:0000259" key="1">
    <source>
        <dbReference type="SMART" id="SM00849"/>
    </source>
</evidence>
<evidence type="ECO:0000313" key="3">
    <source>
        <dbReference type="Proteomes" id="UP000592181"/>
    </source>
</evidence>
<organism evidence="2 3">
    <name type="scientific">Janibacter alkaliphilus</name>
    <dbReference type="NCBI Taxonomy" id="1069963"/>
    <lineage>
        <taxon>Bacteria</taxon>
        <taxon>Bacillati</taxon>
        <taxon>Actinomycetota</taxon>
        <taxon>Actinomycetes</taxon>
        <taxon>Micrococcales</taxon>
        <taxon>Intrasporangiaceae</taxon>
        <taxon>Janibacter</taxon>
    </lineage>
</organism>
<reference evidence="2 3" key="1">
    <citation type="submission" date="2020-07" db="EMBL/GenBank/DDBJ databases">
        <title>Sequencing the genomes of 1000 actinobacteria strains.</title>
        <authorList>
            <person name="Klenk H.-P."/>
        </authorList>
    </citation>
    <scope>NUCLEOTIDE SEQUENCE [LARGE SCALE GENOMIC DNA]</scope>
    <source>
        <strain evidence="2 3">DSM 24723</strain>
    </source>
</reference>